<keyword evidence="3" id="KW-1185">Reference proteome</keyword>
<organism evidence="2 3">
    <name type="scientific">Streptomyces coeruleofuscus</name>
    <dbReference type="NCBI Taxonomy" id="66879"/>
    <lineage>
        <taxon>Bacteria</taxon>
        <taxon>Bacillati</taxon>
        <taxon>Actinomycetota</taxon>
        <taxon>Actinomycetes</taxon>
        <taxon>Kitasatosporales</taxon>
        <taxon>Streptomycetaceae</taxon>
        <taxon>Streptomyces</taxon>
    </lineage>
</organism>
<reference evidence="3" key="1">
    <citation type="journal article" date="2019" name="Int. J. Syst. Evol. Microbiol.">
        <title>The Global Catalogue of Microorganisms (GCM) 10K type strain sequencing project: providing services to taxonomists for standard genome sequencing and annotation.</title>
        <authorList>
            <consortium name="The Broad Institute Genomics Platform"/>
            <consortium name="The Broad Institute Genome Sequencing Center for Infectious Disease"/>
            <person name="Wu L."/>
            <person name="Ma J."/>
        </authorList>
    </citation>
    <scope>NUCLEOTIDE SEQUENCE [LARGE SCALE GENOMIC DNA]</scope>
    <source>
        <strain evidence="3">JCM 4358</strain>
    </source>
</reference>
<gene>
    <name evidence="2" type="ORF">GCM10010255_62030</name>
</gene>
<feature type="region of interest" description="Disordered" evidence="1">
    <location>
        <begin position="1"/>
        <end position="74"/>
    </location>
</feature>
<evidence type="ECO:0000256" key="1">
    <source>
        <dbReference type="SAM" id="MobiDB-lite"/>
    </source>
</evidence>
<evidence type="ECO:0000313" key="3">
    <source>
        <dbReference type="Proteomes" id="UP001499986"/>
    </source>
</evidence>
<dbReference type="Proteomes" id="UP001499986">
    <property type="component" value="Unassembled WGS sequence"/>
</dbReference>
<feature type="compositionally biased region" description="Basic and acidic residues" evidence="1">
    <location>
        <begin position="35"/>
        <end position="45"/>
    </location>
</feature>
<protein>
    <submittedName>
        <fullName evidence="2">Uncharacterized protein</fullName>
    </submittedName>
</protein>
<proteinExistence type="predicted"/>
<evidence type="ECO:0000313" key="2">
    <source>
        <dbReference type="EMBL" id="GAA2415452.1"/>
    </source>
</evidence>
<sequence>MAQAAPQPGGLGRPDVPKPRVSKVQAFDGPGARKARAEVAKERKANTAQAKRAAQERRAGWPKSAEATLGLDRGKTAKTTLGDIPVTIKPAQGSAAKAATGEARVTVLNQKAARKTGITGVLLTAEADKAGTAELSVDYHSFASAVGGDWSQRLHLVQLPACALTTPQKEQCRTQKPLASENNLNEQNISARVRLGAAEPSGASTQMVKAAGTAASGATVFAVTATSAGCGQSPTGAGDYSATPLSASSAWEAGGSSGSFTWSYDFSLSPAAAGPKPPLSLSYDSGSVDGRTATTNNQGTAVGEGFTLTESYIERS</sequence>
<name>A0ABP5VYS6_9ACTN</name>
<dbReference type="EMBL" id="BAAASE010000009">
    <property type="protein sequence ID" value="GAA2415452.1"/>
    <property type="molecule type" value="Genomic_DNA"/>
</dbReference>
<comment type="caution">
    <text evidence="2">The sequence shown here is derived from an EMBL/GenBank/DDBJ whole genome shotgun (WGS) entry which is preliminary data.</text>
</comment>
<accession>A0ABP5VYS6</accession>